<dbReference type="RefSeq" id="YP_010754211.1">
    <property type="nucleotide sequence ID" value="NC_073456.1"/>
</dbReference>
<dbReference type="EMBL" id="KX557288">
    <property type="protein sequence ID" value="AON97514.1"/>
    <property type="molecule type" value="Genomic_DNA"/>
</dbReference>
<reference evidence="2" key="1">
    <citation type="submission" date="2016-07" db="EMBL/GenBank/DDBJ databases">
        <authorList>
            <person name="Florea S."/>
            <person name="Webb J.S."/>
            <person name="Jaromczyk J."/>
            <person name="Schardl C.L."/>
        </authorList>
    </citation>
    <scope>NUCLEOTIDE SEQUENCE [LARGE SCALE GENOMIC DNA]</scope>
</reference>
<proteinExistence type="predicted"/>
<gene>
    <name evidence="1" type="primary">94</name>
    <name evidence="1" type="ORF">SEA_CHEWYVIII_94</name>
</gene>
<dbReference type="Proteomes" id="UP000221751">
    <property type="component" value="Segment"/>
</dbReference>
<protein>
    <submittedName>
        <fullName evidence="1">Uncharacterized protein</fullName>
    </submittedName>
</protein>
<keyword evidence="2" id="KW-1185">Reference proteome</keyword>
<evidence type="ECO:0000313" key="1">
    <source>
        <dbReference type="EMBL" id="AON97514.1"/>
    </source>
</evidence>
<organism evidence="1 2">
    <name type="scientific">Rhodococcus phage ChewyVIII</name>
    <dbReference type="NCBI Taxonomy" id="1887657"/>
    <lineage>
        <taxon>Viruses</taxon>
        <taxon>Duplodnaviria</taxon>
        <taxon>Heunggongvirae</taxon>
        <taxon>Uroviricota</taxon>
        <taxon>Caudoviricetes</taxon>
        <taxon>Chewyvirus</taxon>
        <taxon>Chewyvirus chewyVIII</taxon>
    </lineage>
</organism>
<sequence>MAKQVRVAVSFLERRTEVHVLDEAPDNWEDMSQREQADYLAAQSYEDTIARVDYDGVDDEEYRIETLD</sequence>
<name>A0A1C9EIA9_9CAUD</name>
<dbReference type="GeneID" id="80018791"/>
<dbReference type="KEGG" id="vg:80018791"/>
<evidence type="ECO:0000313" key="2">
    <source>
        <dbReference type="Proteomes" id="UP000221751"/>
    </source>
</evidence>
<accession>A0A1C9EIA9</accession>